<keyword evidence="4" id="KW-1133">Transmembrane helix</keyword>
<evidence type="ECO:0000256" key="2">
    <source>
        <dbReference type="ARBA" id="ARBA00009824"/>
    </source>
</evidence>
<dbReference type="Proteomes" id="UP001603857">
    <property type="component" value="Unassembled WGS sequence"/>
</dbReference>
<dbReference type="Gene3D" id="3.40.50.1820">
    <property type="entry name" value="alpha/beta hydrolase"/>
    <property type="match status" value="1"/>
</dbReference>
<evidence type="ECO:0008006" key="8">
    <source>
        <dbReference type="Google" id="ProtNLM"/>
    </source>
</evidence>
<evidence type="ECO:0000256" key="5">
    <source>
        <dbReference type="ARBA" id="ARBA00023136"/>
    </source>
</evidence>
<dbReference type="InterPro" id="IPR029058">
    <property type="entry name" value="AB_hydrolase_fold"/>
</dbReference>
<organism evidence="6 7">
    <name type="scientific">Flemingia macrophylla</name>
    <dbReference type="NCBI Taxonomy" id="520843"/>
    <lineage>
        <taxon>Eukaryota</taxon>
        <taxon>Viridiplantae</taxon>
        <taxon>Streptophyta</taxon>
        <taxon>Embryophyta</taxon>
        <taxon>Tracheophyta</taxon>
        <taxon>Spermatophyta</taxon>
        <taxon>Magnoliopsida</taxon>
        <taxon>eudicotyledons</taxon>
        <taxon>Gunneridae</taxon>
        <taxon>Pentapetalae</taxon>
        <taxon>rosids</taxon>
        <taxon>fabids</taxon>
        <taxon>Fabales</taxon>
        <taxon>Fabaceae</taxon>
        <taxon>Papilionoideae</taxon>
        <taxon>50 kb inversion clade</taxon>
        <taxon>NPAAA clade</taxon>
        <taxon>indigoferoid/millettioid clade</taxon>
        <taxon>Phaseoleae</taxon>
        <taxon>Flemingia</taxon>
    </lineage>
</organism>
<comment type="subcellular location">
    <subcellularLocation>
        <location evidence="1">Membrane</location>
        <topology evidence="1">Multi-pass membrane protein</topology>
    </subcellularLocation>
</comment>
<name>A0ABD1NDU5_9FABA</name>
<gene>
    <name evidence="6" type="ORF">Fmac_000275</name>
</gene>
<keyword evidence="7" id="KW-1185">Reference proteome</keyword>
<dbReference type="SUPFAM" id="SSF53474">
    <property type="entry name" value="alpha/beta-Hydrolases"/>
    <property type="match status" value="1"/>
</dbReference>
<accession>A0ABD1NDU5</accession>
<keyword evidence="5" id="KW-0472">Membrane</keyword>
<dbReference type="InterPro" id="IPR007941">
    <property type="entry name" value="DUF726"/>
</dbReference>
<dbReference type="PANTHER" id="PTHR17920:SF24">
    <property type="entry name" value="ALPHA_BETA HYDROLASE-RELATED"/>
    <property type="match status" value="1"/>
</dbReference>
<dbReference type="EMBL" id="JBGMDY010000001">
    <property type="protein sequence ID" value="KAL2346275.1"/>
    <property type="molecule type" value="Genomic_DNA"/>
</dbReference>
<evidence type="ECO:0000256" key="1">
    <source>
        <dbReference type="ARBA" id="ARBA00004141"/>
    </source>
</evidence>
<proteinExistence type="inferred from homology"/>
<sequence>MEESSSFLSRNHRNTAASLFALSFHHSQIHLYPNSKSPPLSENYDFLCPIFRLKYNIKRMAASFQLLKLLSEESDAIPSERFAERIHGQKTKTQDAPSEIMESSALLPLEKSPSTELVIATFEQPLEEANLISYQRKVTTLYTLVAACVADFPAEKDKKGIHLREGYDARHRAALRLVAAWLGVKWNEMEAMEAMVAYTLMNSMSKEGEAETVGSENNWDKWKRGSLIGAAAVTGGTVMAITGGLAAPAIAHGLGALAPALGGIAPAIGGGFAAAATATGSVVGSAAVAASFGAAGAGLTGSKMATRIGNLEEFQLKEIGGANQGQNLLFDFQHLTVSICISGLAFDDKDFVKPWEGLNDNTERYALQYESQHLIALSTAIHDWLKSSSFQIVTELMKEGAMMTVLGSLVTALAWPATLVTTFDIIDSKWAVAIDRSDKAGKVLSEVPVTLVGFSLGARVIYKCLQHLAENEGAGIVERVVFLGAPIPIKDENWEAARKMVAGRFVNVYSTNDWTLGVTFRASLLSQGLAGIQPVDIPGVENVNVTKLIEGHNSYLCKTQNILEQLELDNTCAVITGEHENPKEEKSTQKGN</sequence>
<protein>
    <recommendedName>
        <fullName evidence="8">Transmembrane and coiled-coil domain-containing protein 4-like</fullName>
    </recommendedName>
</protein>
<keyword evidence="3" id="KW-0812">Transmembrane</keyword>
<evidence type="ECO:0000313" key="6">
    <source>
        <dbReference type="EMBL" id="KAL2346275.1"/>
    </source>
</evidence>
<comment type="caution">
    <text evidence="6">The sequence shown here is derived from an EMBL/GenBank/DDBJ whole genome shotgun (WGS) entry which is preliminary data.</text>
</comment>
<comment type="similarity">
    <text evidence="2">Belongs to the TMCO4 family.</text>
</comment>
<evidence type="ECO:0000256" key="4">
    <source>
        <dbReference type="ARBA" id="ARBA00022989"/>
    </source>
</evidence>
<reference evidence="6 7" key="1">
    <citation type="submission" date="2024-08" db="EMBL/GenBank/DDBJ databases">
        <title>Insights into the chromosomal genome structure of Flemingia macrophylla.</title>
        <authorList>
            <person name="Ding Y."/>
            <person name="Zhao Y."/>
            <person name="Bi W."/>
            <person name="Wu M."/>
            <person name="Zhao G."/>
            <person name="Gong Y."/>
            <person name="Li W."/>
            <person name="Zhang P."/>
        </authorList>
    </citation>
    <scope>NUCLEOTIDE SEQUENCE [LARGE SCALE GENOMIC DNA]</scope>
    <source>
        <strain evidence="6">DYQJB</strain>
        <tissue evidence="6">Leaf</tissue>
    </source>
</reference>
<evidence type="ECO:0000256" key="3">
    <source>
        <dbReference type="ARBA" id="ARBA00022692"/>
    </source>
</evidence>
<evidence type="ECO:0000313" key="7">
    <source>
        <dbReference type="Proteomes" id="UP001603857"/>
    </source>
</evidence>
<dbReference type="GO" id="GO:0016020">
    <property type="term" value="C:membrane"/>
    <property type="evidence" value="ECO:0007669"/>
    <property type="project" value="UniProtKB-SubCell"/>
</dbReference>
<dbReference type="PANTHER" id="PTHR17920">
    <property type="entry name" value="TRANSMEMBRANE AND COILED-COIL DOMAIN-CONTAINING PROTEIN 4 TMCO4"/>
    <property type="match status" value="1"/>
</dbReference>
<dbReference type="Pfam" id="PF05277">
    <property type="entry name" value="DUF726"/>
    <property type="match status" value="1"/>
</dbReference>
<dbReference type="AlphaFoldDB" id="A0ABD1NDU5"/>